<evidence type="ECO:0000256" key="1">
    <source>
        <dbReference type="ARBA" id="ARBA00022723"/>
    </source>
</evidence>
<feature type="domain" description="4Fe-4S ferredoxin-type" evidence="4">
    <location>
        <begin position="93"/>
        <end position="122"/>
    </location>
</feature>
<dbReference type="Gene3D" id="3.30.70.20">
    <property type="match status" value="1"/>
</dbReference>
<dbReference type="PANTHER" id="PTHR43193:SF2">
    <property type="entry name" value="POLYFERREDOXIN PROTEIN FWDF"/>
    <property type="match status" value="1"/>
</dbReference>
<gene>
    <name evidence="5" type="ORF">DMP06_02295</name>
</gene>
<evidence type="ECO:0000313" key="6">
    <source>
        <dbReference type="Proteomes" id="UP000269591"/>
    </source>
</evidence>
<dbReference type="Pfam" id="PF04432">
    <property type="entry name" value="FrhB_FdhB_C"/>
    <property type="match status" value="1"/>
</dbReference>
<dbReference type="AlphaFoldDB" id="A0A3N0B4A0"/>
<dbReference type="InterPro" id="IPR017900">
    <property type="entry name" value="4Fe4S_Fe_S_CS"/>
</dbReference>
<keyword evidence="6" id="KW-1185">Reference proteome</keyword>
<dbReference type="OrthoDB" id="9789030at2"/>
<dbReference type="RefSeq" id="WP_123208134.1">
    <property type="nucleotide sequence ID" value="NZ_JBHTHO010000054.1"/>
</dbReference>
<name>A0A3N0B4A0_9ACTN</name>
<proteinExistence type="predicted"/>
<dbReference type="Pfam" id="PF12838">
    <property type="entry name" value="Fer4_7"/>
    <property type="match status" value="1"/>
</dbReference>
<evidence type="ECO:0000256" key="2">
    <source>
        <dbReference type="ARBA" id="ARBA00023004"/>
    </source>
</evidence>
<dbReference type="InterPro" id="IPR007345">
    <property type="entry name" value="Polysacch_pyruvyl_Trfase"/>
</dbReference>
<dbReference type="Pfam" id="PF04230">
    <property type="entry name" value="PS_pyruv_trans"/>
    <property type="match status" value="1"/>
</dbReference>
<dbReference type="Proteomes" id="UP000269591">
    <property type="component" value="Unassembled WGS sequence"/>
</dbReference>
<keyword evidence="2" id="KW-0408">Iron</keyword>
<evidence type="ECO:0000256" key="3">
    <source>
        <dbReference type="ARBA" id="ARBA00023014"/>
    </source>
</evidence>
<dbReference type="PANTHER" id="PTHR43193">
    <property type="match status" value="1"/>
</dbReference>
<dbReference type="InterPro" id="IPR052977">
    <property type="entry name" value="Polyferredoxin-like_ET"/>
</dbReference>
<comment type="caution">
    <text evidence="5">The sequence shown here is derived from an EMBL/GenBank/DDBJ whole genome shotgun (WGS) entry which is preliminary data.</text>
</comment>
<dbReference type="PROSITE" id="PS00198">
    <property type="entry name" value="4FE4S_FER_1"/>
    <property type="match status" value="2"/>
</dbReference>
<protein>
    <recommendedName>
        <fullName evidence="4">4Fe-4S ferredoxin-type domain-containing protein</fullName>
    </recommendedName>
</protein>
<reference evidence="6" key="1">
    <citation type="submission" date="2018-05" db="EMBL/GenBank/DDBJ databases">
        <title>Genome Sequencing of selected type strains of the family Eggerthellaceae.</title>
        <authorList>
            <person name="Danylec N."/>
            <person name="Stoll D.A."/>
            <person name="Doetsch A."/>
            <person name="Huch M."/>
        </authorList>
    </citation>
    <scope>NUCLEOTIDE SEQUENCE [LARGE SCALE GENOMIC DNA]</scope>
    <source>
        <strain evidence="6">DSM 24851</strain>
    </source>
</reference>
<organism evidence="5 6">
    <name type="scientific">Slackia equolifaciens</name>
    <dbReference type="NCBI Taxonomy" id="498718"/>
    <lineage>
        <taxon>Bacteria</taxon>
        <taxon>Bacillati</taxon>
        <taxon>Actinomycetota</taxon>
        <taxon>Coriobacteriia</taxon>
        <taxon>Eggerthellales</taxon>
        <taxon>Eggerthellaceae</taxon>
        <taxon>Slackia</taxon>
    </lineage>
</organism>
<sequence>MSVKKTAKRAIIKGLRSVKKVEMRVERGMKRRLGLASGTKLQGPYIHPWKMQDPGNPTIVDQMKKEHCCGCESCRNACPKGAIAMVEDEEGFLYPRVNHDACIDCGICIKKCPIYNDQPANDVVTMCYATIASDDGMRARSSSGGLFSQLAVKTLEAGGIVFGAAYDGVDAVHHRGVESVADLDALRRSKYVQSSTGDTFSQAKRALDAGRQVLYSGCPCQIAGLYAYLGRDYDNLLTVDLICHGVPSPGLFRRYLKETYPENGVSEINFRDKSAFGWSTHMNAYMKDGSVRRERCTDDPFYLMFLRCLAQRPFCSICKFTRLPRVADLSIGDWWGVEKYDRSLNDGKGTSLALVNNAKGRAAFEAIEDGMARCETLPLSQARPRNYTIDRPFKAHVHRARFFRLLGQYPFAKAVRYGLENHFDVGVYGLWYGENYGSVLTYYGLVKVLESMGLSALMIANPLGSARGDTLEPTQFARRQGYSVSTRRPLTRMGELNEFCDSFVLGSDQLWNPGLFRPYGYTYFLSFVNPDRKRIAYGTSFGKATHAIDEVTKNRMRYEFAKFDAVSARDDFSRDLVRNEYGHDAVKVLDPAILCDASHFHALAAQADEPSCVAGEMPRLEGGGYLFAYILDPDDTTLDDLAEIANKAGIPVVVSVDMSPKTRKGNVARFAGGETRGVYVLDEPRVEQWLYAIEHADATLTDSFHGMLFSFAFEKRFVAFPNAKRGAGRFIDVMGVLGLESRRVDGLHGNVGDTVRLLGEEVDYASANARLERERAFSRRWLKDALFSHKMVPTYRAYTVVENNLLH</sequence>
<dbReference type="PROSITE" id="PS51379">
    <property type="entry name" value="4FE4S_FER_2"/>
    <property type="match status" value="2"/>
</dbReference>
<dbReference type="SUPFAM" id="SSF54862">
    <property type="entry name" value="4Fe-4S ferredoxins"/>
    <property type="match status" value="1"/>
</dbReference>
<keyword evidence="3" id="KW-0411">Iron-sulfur</keyword>
<dbReference type="GO" id="GO:0046872">
    <property type="term" value="F:metal ion binding"/>
    <property type="evidence" value="ECO:0007669"/>
    <property type="project" value="UniProtKB-KW"/>
</dbReference>
<keyword evidence="1" id="KW-0479">Metal-binding</keyword>
<feature type="domain" description="4Fe-4S ferredoxin-type" evidence="4">
    <location>
        <begin position="55"/>
        <end position="88"/>
    </location>
</feature>
<dbReference type="EMBL" id="QIBX01000002">
    <property type="protein sequence ID" value="RNL41436.1"/>
    <property type="molecule type" value="Genomic_DNA"/>
</dbReference>
<evidence type="ECO:0000313" key="5">
    <source>
        <dbReference type="EMBL" id="RNL41436.1"/>
    </source>
</evidence>
<dbReference type="InterPro" id="IPR017896">
    <property type="entry name" value="4Fe4S_Fe-S-bd"/>
</dbReference>
<evidence type="ECO:0000259" key="4">
    <source>
        <dbReference type="PROSITE" id="PS51379"/>
    </source>
</evidence>
<accession>A0A3N0B4A0</accession>
<dbReference type="GO" id="GO:0051536">
    <property type="term" value="F:iron-sulfur cluster binding"/>
    <property type="evidence" value="ECO:0007669"/>
    <property type="project" value="UniProtKB-KW"/>
</dbReference>
<dbReference type="InterPro" id="IPR007525">
    <property type="entry name" value="FrhB_FdhB_C"/>
</dbReference>